<dbReference type="Pfam" id="PF02874">
    <property type="entry name" value="ATP-synt_ab_N"/>
    <property type="match status" value="1"/>
</dbReference>
<dbReference type="PROSITE" id="PS00152">
    <property type="entry name" value="ATPASE_ALPHA_BETA"/>
    <property type="match status" value="1"/>
</dbReference>
<dbReference type="InterPro" id="IPR003593">
    <property type="entry name" value="AAA+_ATPase"/>
</dbReference>
<gene>
    <name evidence="12" type="primary">atpD</name>
    <name evidence="14" type="ORF">C7377_0656</name>
</gene>
<dbReference type="InterPro" id="IPR027417">
    <property type="entry name" value="P-loop_NTPase"/>
</dbReference>
<dbReference type="NCBIfam" id="TIGR01039">
    <property type="entry name" value="atpD"/>
    <property type="match status" value="1"/>
</dbReference>
<dbReference type="InterPro" id="IPR024034">
    <property type="entry name" value="ATPase_F1/V1_b/a_C"/>
</dbReference>
<keyword evidence="10 12" id="KW-0139">CF(1)</keyword>
<proteinExistence type="inferred from homology"/>
<evidence type="ECO:0000256" key="6">
    <source>
        <dbReference type="ARBA" id="ARBA00022840"/>
    </source>
</evidence>
<dbReference type="Gene3D" id="3.40.50.300">
    <property type="entry name" value="P-loop containing nucleotide triphosphate hydrolases"/>
    <property type="match status" value="1"/>
</dbReference>
<dbReference type="Gene3D" id="2.40.10.170">
    <property type="match status" value="1"/>
</dbReference>
<dbReference type="InterPro" id="IPR050053">
    <property type="entry name" value="ATPase_alpha/beta_chains"/>
</dbReference>
<keyword evidence="4 12" id="KW-0547">Nucleotide-binding</keyword>
<keyword evidence="11 12" id="KW-0066">ATP synthesis</keyword>
<dbReference type="OrthoDB" id="9801639at2"/>
<keyword evidence="12" id="KW-1003">Cell membrane</keyword>
<dbReference type="InterPro" id="IPR055190">
    <property type="entry name" value="ATP-synt_VA_C"/>
</dbReference>
<dbReference type="GO" id="GO:0046933">
    <property type="term" value="F:proton-transporting ATP synthase activity, rotational mechanism"/>
    <property type="evidence" value="ECO:0007669"/>
    <property type="project" value="UniProtKB-UniRule"/>
</dbReference>
<feature type="binding site" evidence="12">
    <location>
        <begin position="155"/>
        <end position="162"/>
    </location>
    <ligand>
        <name>ATP</name>
        <dbReference type="ChEBI" id="CHEBI:30616"/>
    </ligand>
</feature>
<evidence type="ECO:0000256" key="3">
    <source>
        <dbReference type="ARBA" id="ARBA00022448"/>
    </source>
</evidence>
<keyword evidence="5 12" id="KW-0375">Hydrogen ion transport</keyword>
<dbReference type="SMART" id="SM00382">
    <property type="entry name" value="AAA"/>
    <property type="match status" value="1"/>
</dbReference>
<comment type="similarity">
    <text evidence="2 12">Belongs to the ATPase alpha/beta chains family.</text>
</comment>
<sequence>MAKNTGKITQIIGPVVDVSFEGKENILPEIYDALTITRENGEVVVVECQQHVGEKVVRTIAMDSTDGLSRGMEVVATGAPITMPVGDKVKGRLLNVVGETIDGIGELSKEGGYPIHNSPPEFDEFKTQQEVLYTGIKVIDLIEPYAKGGKIGLFGGAGVGKTVLIQELINNIAIGQDGLSVFAGVGERTREGNDLLREMIESGVIQYGDEFLKLMEEGEWDLDKVDKEALAKSQVTLVFGQMNEPPGARARVALSGLTIAESFRDGDEKTGGRDILFFVDNIFRFTQAGSEVSALLGRMPSAVGYQPTLASEMGQMQERITSTNRGSITSIQAVYVPADDLTDPAPATTFAHLDATTVLNRKISELGIYPAVDPLDSTSRILTPAIVGEEHYKTAQDVKEILQRYKELQDIIAILGMEELSEEDRLVVHRARRVQRFLSQPFHVAEQFTGLKGTMVSIEETIRGFNMILNGEVDQYPEAAFNLVGTIDDAIAKGEQLIADAS</sequence>
<evidence type="ECO:0000259" key="13">
    <source>
        <dbReference type="SMART" id="SM00382"/>
    </source>
</evidence>
<evidence type="ECO:0000256" key="12">
    <source>
        <dbReference type="HAMAP-Rule" id="MF_01347"/>
    </source>
</evidence>
<evidence type="ECO:0000256" key="4">
    <source>
        <dbReference type="ARBA" id="ARBA00022741"/>
    </source>
</evidence>
<dbReference type="PANTHER" id="PTHR15184">
    <property type="entry name" value="ATP SYNTHASE"/>
    <property type="match status" value="1"/>
</dbReference>
<evidence type="ECO:0000256" key="9">
    <source>
        <dbReference type="ARBA" id="ARBA00023136"/>
    </source>
</evidence>
<keyword evidence="7 12" id="KW-1278">Translocase</keyword>
<evidence type="ECO:0000256" key="10">
    <source>
        <dbReference type="ARBA" id="ARBA00023196"/>
    </source>
</evidence>
<comment type="catalytic activity">
    <reaction evidence="12">
        <text>ATP + H2O + 4 H(+)(in) = ADP + phosphate + 5 H(+)(out)</text>
        <dbReference type="Rhea" id="RHEA:57720"/>
        <dbReference type="ChEBI" id="CHEBI:15377"/>
        <dbReference type="ChEBI" id="CHEBI:15378"/>
        <dbReference type="ChEBI" id="CHEBI:30616"/>
        <dbReference type="ChEBI" id="CHEBI:43474"/>
        <dbReference type="ChEBI" id="CHEBI:456216"/>
        <dbReference type="EC" id="7.1.2.2"/>
    </reaction>
</comment>
<dbReference type="RefSeq" id="WP_116495880.1">
    <property type="nucleotide sequence ID" value="NZ_QENZ01000003.1"/>
</dbReference>
<protein>
    <recommendedName>
        <fullName evidence="12">ATP synthase subunit beta</fullName>
        <ecNumber evidence="12">7.1.2.2</ecNumber>
    </recommendedName>
    <alternativeName>
        <fullName evidence="12">ATP synthase F1 sector subunit beta</fullName>
    </alternativeName>
    <alternativeName>
        <fullName evidence="12">F-ATPase subunit beta</fullName>
    </alternativeName>
</protein>
<dbReference type="Gene3D" id="1.10.1140.10">
    <property type="entry name" value="Bovine Mitochondrial F1-atpase, Atp Synthase Beta Chain, Chain D, domain 3"/>
    <property type="match status" value="1"/>
</dbReference>
<dbReference type="FunFam" id="3.40.50.300:FF:000004">
    <property type="entry name" value="ATP synthase subunit beta"/>
    <property type="match status" value="1"/>
</dbReference>
<dbReference type="PANTHER" id="PTHR15184:SF71">
    <property type="entry name" value="ATP SYNTHASE SUBUNIT BETA, MITOCHONDRIAL"/>
    <property type="match status" value="1"/>
</dbReference>
<dbReference type="GO" id="GO:0005886">
    <property type="term" value="C:plasma membrane"/>
    <property type="evidence" value="ECO:0007669"/>
    <property type="project" value="UniProtKB-SubCell"/>
</dbReference>
<organism evidence="14 15">
    <name type="scientific">Balneicella halophila</name>
    <dbReference type="NCBI Taxonomy" id="1537566"/>
    <lineage>
        <taxon>Bacteria</taxon>
        <taxon>Pseudomonadati</taxon>
        <taxon>Bacteroidota</taxon>
        <taxon>Bacteroidia</taxon>
        <taxon>Bacteroidales</taxon>
        <taxon>Balneicellaceae</taxon>
        <taxon>Balneicella</taxon>
    </lineage>
</organism>
<dbReference type="EMBL" id="QENZ01000003">
    <property type="protein sequence ID" value="PVX52342.1"/>
    <property type="molecule type" value="Genomic_DNA"/>
</dbReference>
<dbReference type="HAMAP" id="MF_01347">
    <property type="entry name" value="ATP_synth_beta_bact"/>
    <property type="match status" value="1"/>
</dbReference>
<dbReference type="SUPFAM" id="SSF47917">
    <property type="entry name" value="C-terminal domain of alpha and beta subunits of F1 ATP synthase"/>
    <property type="match status" value="1"/>
</dbReference>
<evidence type="ECO:0000256" key="8">
    <source>
        <dbReference type="ARBA" id="ARBA00023065"/>
    </source>
</evidence>
<dbReference type="CDD" id="cd18110">
    <property type="entry name" value="ATP-synt_F1_beta_C"/>
    <property type="match status" value="1"/>
</dbReference>
<keyword evidence="3 12" id="KW-0813">Transport</keyword>
<accession>A0A7L4US90</accession>
<name>A0A7L4US90_BALHA</name>
<dbReference type="InterPro" id="IPR004100">
    <property type="entry name" value="ATPase_F1/V1/A1_a/bsu_N"/>
</dbReference>
<dbReference type="CDD" id="cd18115">
    <property type="entry name" value="ATP-synt_F1_beta_N"/>
    <property type="match status" value="1"/>
</dbReference>
<keyword evidence="15" id="KW-1185">Reference proteome</keyword>
<evidence type="ECO:0000313" key="15">
    <source>
        <dbReference type="Proteomes" id="UP000251835"/>
    </source>
</evidence>
<keyword evidence="9 12" id="KW-0472">Membrane</keyword>
<comment type="subcellular location">
    <subcellularLocation>
        <location evidence="12">Cell membrane</location>
        <topology evidence="12">Peripheral membrane protein</topology>
    </subcellularLocation>
    <subcellularLocation>
        <location evidence="1">Membrane</location>
        <topology evidence="1">Peripheral membrane protein</topology>
    </subcellularLocation>
</comment>
<dbReference type="SUPFAM" id="SSF52540">
    <property type="entry name" value="P-loop containing nucleoside triphosphate hydrolases"/>
    <property type="match status" value="1"/>
</dbReference>
<dbReference type="GO" id="GO:0005524">
    <property type="term" value="F:ATP binding"/>
    <property type="evidence" value="ECO:0007669"/>
    <property type="project" value="UniProtKB-UniRule"/>
</dbReference>
<dbReference type="GO" id="GO:0045259">
    <property type="term" value="C:proton-transporting ATP synthase complex"/>
    <property type="evidence" value="ECO:0007669"/>
    <property type="project" value="UniProtKB-KW"/>
</dbReference>
<comment type="caution">
    <text evidence="14">The sequence shown here is derived from an EMBL/GenBank/DDBJ whole genome shotgun (WGS) entry which is preliminary data.</text>
</comment>
<evidence type="ECO:0000256" key="7">
    <source>
        <dbReference type="ARBA" id="ARBA00022967"/>
    </source>
</evidence>
<dbReference type="InterPro" id="IPR005722">
    <property type="entry name" value="ATP_synth_F1_bsu"/>
</dbReference>
<evidence type="ECO:0000313" key="14">
    <source>
        <dbReference type="EMBL" id="PVX52342.1"/>
    </source>
</evidence>
<keyword evidence="8 12" id="KW-0406">Ion transport</keyword>
<dbReference type="Pfam" id="PF00006">
    <property type="entry name" value="ATP-synt_ab"/>
    <property type="match status" value="1"/>
</dbReference>
<dbReference type="InterPro" id="IPR036121">
    <property type="entry name" value="ATPase_F1/V1/A1_a/bsu_N_sf"/>
</dbReference>
<dbReference type="AlphaFoldDB" id="A0A7L4US90"/>
<dbReference type="EC" id="7.1.2.2" evidence="12"/>
<dbReference type="FunFam" id="1.10.1140.10:FF:000001">
    <property type="entry name" value="ATP synthase subunit beta"/>
    <property type="match status" value="1"/>
</dbReference>
<dbReference type="Proteomes" id="UP000251835">
    <property type="component" value="Unassembled WGS sequence"/>
</dbReference>
<reference evidence="14 15" key="1">
    <citation type="submission" date="2018-05" db="EMBL/GenBank/DDBJ databases">
        <title>Genomic Encyclopedia of Type Strains, Phase IV (KMG-IV): sequencing the most valuable type-strain genomes for metagenomic binning, comparative biology and taxonomic classification.</title>
        <authorList>
            <person name="Goeker M."/>
        </authorList>
    </citation>
    <scope>NUCLEOTIDE SEQUENCE [LARGE SCALE GENOMIC DNA]</scope>
    <source>
        <strain evidence="14 15">DSM 28579</strain>
    </source>
</reference>
<evidence type="ECO:0000256" key="5">
    <source>
        <dbReference type="ARBA" id="ARBA00022781"/>
    </source>
</evidence>
<comment type="function">
    <text evidence="12">Produces ATP from ADP in the presence of a proton gradient across the membrane. The catalytic sites are hosted primarily by the beta subunits.</text>
</comment>
<evidence type="ECO:0000256" key="1">
    <source>
        <dbReference type="ARBA" id="ARBA00004170"/>
    </source>
</evidence>
<evidence type="ECO:0000256" key="11">
    <source>
        <dbReference type="ARBA" id="ARBA00023310"/>
    </source>
</evidence>
<dbReference type="InterPro" id="IPR000194">
    <property type="entry name" value="ATPase_F1/V1/A1_a/bsu_nucl-bd"/>
</dbReference>
<dbReference type="Pfam" id="PF22919">
    <property type="entry name" value="ATP-synt_VA_C"/>
    <property type="match status" value="1"/>
</dbReference>
<dbReference type="InterPro" id="IPR020003">
    <property type="entry name" value="ATPase_a/bsu_AS"/>
</dbReference>
<keyword evidence="6 12" id="KW-0067">ATP-binding</keyword>
<dbReference type="CDD" id="cd01133">
    <property type="entry name" value="F1-ATPase_beta_CD"/>
    <property type="match status" value="1"/>
</dbReference>
<evidence type="ECO:0000256" key="2">
    <source>
        <dbReference type="ARBA" id="ARBA00008936"/>
    </source>
</evidence>
<feature type="domain" description="AAA+ ATPase" evidence="13">
    <location>
        <begin position="147"/>
        <end position="364"/>
    </location>
</feature>
<dbReference type="SUPFAM" id="SSF50615">
    <property type="entry name" value="N-terminal domain of alpha and beta subunits of F1 ATP synthase"/>
    <property type="match status" value="1"/>
</dbReference>